<dbReference type="Proteomes" id="UP001348805">
    <property type="component" value="Segment"/>
</dbReference>
<protein>
    <recommendedName>
        <fullName evidence="3">Transposase</fullName>
    </recommendedName>
</protein>
<evidence type="ECO:0000313" key="2">
    <source>
        <dbReference type="Proteomes" id="UP001348805"/>
    </source>
</evidence>
<evidence type="ECO:0008006" key="3">
    <source>
        <dbReference type="Google" id="ProtNLM"/>
    </source>
</evidence>
<accession>A0ABZ0Z2C9</accession>
<name>A0ABZ0Z2C9_9CAUD</name>
<dbReference type="EMBL" id="OR769219">
    <property type="protein sequence ID" value="WQJ51180.1"/>
    <property type="molecule type" value="Genomic_DNA"/>
</dbReference>
<proteinExistence type="predicted"/>
<keyword evidence="2" id="KW-1185">Reference proteome</keyword>
<organism evidence="1 2">
    <name type="scientific">phage Lak_Megaphage_RVC_AP3_GC26</name>
    <dbReference type="NCBI Taxonomy" id="3109225"/>
    <lineage>
        <taxon>Viruses</taxon>
        <taxon>Duplodnaviria</taxon>
        <taxon>Heunggongvirae</taxon>
        <taxon>Uroviricota</taxon>
        <taxon>Caudoviricetes</taxon>
        <taxon>Caudoviricetes code 15 clade</taxon>
    </lineage>
</organism>
<reference evidence="1 2" key="1">
    <citation type="submission" date="2023-11" db="EMBL/GenBank/DDBJ databases">
        <authorList>
            <person name="Cook R."/>
            <person name="Crisci M."/>
            <person name="Pye H."/>
            <person name="Adriaenssens E."/>
            <person name="Santini J."/>
        </authorList>
    </citation>
    <scope>NUCLEOTIDE SEQUENCE [LARGE SCALE GENOMIC DNA]</scope>
    <source>
        <strain evidence="1">Lak_Megaphage_RVC_AP3_GC26</strain>
    </source>
</reference>
<sequence>MKQETLVKSKGRYAKKHYKREIISSILYCLISNKTNSNQK</sequence>
<evidence type="ECO:0000313" key="1">
    <source>
        <dbReference type="EMBL" id="WQJ51180.1"/>
    </source>
</evidence>